<dbReference type="Gene3D" id="1.10.8.500">
    <property type="entry name" value="HAMP domain in histidine kinase"/>
    <property type="match status" value="1"/>
</dbReference>
<feature type="domain" description="GGDEF" evidence="6">
    <location>
        <begin position="480"/>
        <end position="613"/>
    </location>
</feature>
<dbReference type="STRING" id="267850.ADINL_1016"/>
<dbReference type="EMBL" id="JMSZ01000016">
    <property type="protein sequence ID" value="KDE40424.1"/>
    <property type="molecule type" value="Genomic_DNA"/>
</dbReference>
<dbReference type="PROSITE" id="PS50885">
    <property type="entry name" value="HAMP"/>
    <property type="match status" value="1"/>
</dbReference>
<organism evidence="7 8">
    <name type="scientific">Nitrincola lacisaponensis</name>
    <dbReference type="NCBI Taxonomy" id="267850"/>
    <lineage>
        <taxon>Bacteria</taxon>
        <taxon>Pseudomonadati</taxon>
        <taxon>Pseudomonadota</taxon>
        <taxon>Gammaproteobacteria</taxon>
        <taxon>Oceanospirillales</taxon>
        <taxon>Oceanospirillaceae</taxon>
        <taxon>Nitrincola</taxon>
    </lineage>
</organism>
<dbReference type="AlphaFoldDB" id="A0A063Y415"/>
<dbReference type="Gene3D" id="3.30.450.290">
    <property type="match status" value="1"/>
</dbReference>
<evidence type="ECO:0000256" key="2">
    <source>
        <dbReference type="ARBA" id="ARBA00012528"/>
    </source>
</evidence>
<reference evidence="7 8" key="1">
    <citation type="journal article" date="2005" name="Int. J. Syst. Evol. Microbiol.">
        <title>Nitrincola lacisaponensis gen. nov., sp. nov., a novel alkaliphilic bacterium isolated from an alkaline, saline lake.</title>
        <authorList>
            <person name="Dimitriu P.A."/>
            <person name="Shukla S.K."/>
            <person name="Conradt J."/>
            <person name="Marquez M.C."/>
            <person name="Ventosa A."/>
            <person name="Maglia A."/>
            <person name="Peyton B.M."/>
            <person name="Pinkart H.C."/>
            <person name="Mormile M.R."/>
        </authorList>
    </citation>
    <scope>NUCLEOTIDE SEQUENCE [LARGE SCALE GENOMIC DNA]</scope>
    <source>
        <strain evidence="7 8">4CA</strain>
    </source>
</reference>
<evidence type="ECO:0000256" key="3">
    <source>
        <dbReference type="ARBA" id="ARBA00034247"/>
    </source>
</evidence>
<evidence type="ECO:0000313" key="8">
    <source>
        <dbReference type="Proteomes" id="UP000027318"/>
    </source>
</evidence>
<dbReference type="GO" id="GO:0052621">
    <property type="term" value="F:diguanylate cyclase activity"/>
    <property type="evidence" value="ECO:0007669"/>
    <property type="project" value="UniProtKB-EC"/>
</dbReference>
<evidence type="ECO:0000259" key="5">
    <source>
        <dbReference type="PROSITE" id="PS50885"/>
    </source>
</evidence>
<accession>A0A063Y415</accession>
<evidence type="ECO:0000256" key="4">
    <source>
        <dbReference type="SAM" id="Phobius"/>
    </source>
</evidence>
<comment type="caution">
    <text evidence="7">The sequence shown here is derived from an EMBL/GenBank/DDBJ whole genome shotgun (WGS) entry which is preliminary data.</text>
</comment>
<dbReference type="GO" id="GO:1902201">
    <property type="term" value="P:negative regulation of bacterial-type flagellum-dependent cell motility"/>
    <property type="evidence" value="ECO:0007669"/>
    <property type="project" value="TreeGrafter"/>
</dbReference>
<dbReference type="GO" id="GO:0043709">
    <property type="term" value="P:cell adhesion involved in single-species biofilm formation"/>
    <property type="evidence" value="ECO:0007669"/>
    <property type="project" value="TreeGrafter"/>
</dbReference>
<dbReference type="SMART" id="SM00304">
    <property type="entry name" value="HAMP"/>
    <property type="match status" value="1"/>
</dbReference>
<dbReference type="GO" id="GO:0007165">
    <property type="term" value="P:signal transduction"/>
    <property type="evidence" value="ECO:0007669"/>
    <property type="project" value="InterPro"/>
</dbReference>
<dbReference type="EC" id="2.7.7.65" evidence="2"/>
<evidence type="ECO:0000256" key="1">
    <source>
        <dbReference type="ARBA" id="ARBA00001946"/>
    </source>
</evidence>
<dbReference type="Pfam" id="PF00990">
    <property type="entry name" value="GGDEF"/>
    <property type="match status" value="1"/>
</dbReference>
<dbReference type="GO" id="GO:0005886">
    <property type="term" value="C:plasma membrane"/>
    <property type="evidence" value="ECO:0007669"/>
    <property type="project" value="TreeGrafter"/>
</dbReference>
<gene>
    <name evidence="7" type="ORF">ADINL_1016</name>
</gene>
<feature type="transmembrane region" description="Helical" evidence="4">
    <location>
        <begin position="173"/>
        <end position="196"/>
    </location>
</feature>
<dbReference type="SMART" id="SM00267">
    <property type="entry name" value="GGDEF"/>
    <property type="match status" value="1"/>
</dbReference>
<dbReference type="RefSeq" id="WP_051632572.1">
    <property type="nucleotide sequence ID" value="NZ_JMSZ01000016.1"/>
</dbReference>
<comment type="cofactor">
    <cofactor evidence="1">
        <name>Mg(2+)</name>
        <dbReference type="ChEBI" id="CHEBI:18420"/>
    </cofactor>
</comment>
<name>A0A063Y415_9GAMM</name>
<feature type="domain" description="HAMP" evidence="5">
    <location>
        <begin position="197"/>
        <end position="253"/>
    </location>
</feature>
<dbReference type="PROSITE" id="PS50887">
    <property type="entry name" value="GGDEF"/>
    <property type="match status" value="1"/>
</dbReference>
<dbReference type="InterPro" id="IPR029787">
    <property type="entry name" value="Nucleotide_cyclase"/>
</dbReference>
<proteinExistence type="predicted"/>
<dbReference type="PANTHER" id="PTHR45138:SF9">
    <property type="entry name" value="DIGUANYLATE CYCLASE DGCM-RELATED"/>
    <property type="match status" value="1"/>
</dbReference>
<dbReference type="CDD" id="cd01949">
    <property type="entry name" value="GGDEF"/>
    <property type="match status" value="1"/>
</dbReference>
<dbReference type="InterPro" id="IPR050469">
    <property type="entry name" value="Diguanylate_Cyclase"/>
</dbReference>
<keyword evidence="4" id="KW-0812">Transmembrane</keyword>
<dbReference type="Proteomes" id="UP000027318">
    <property type="component" value="Unassembled WGS sequence"/>
</dbReference>
<sequence length="622" mass="68875">MHKLQTKIIFALSSVMLLLTLVITLASLASFRDFSIRAATEHTRTAAEVIRVALTEAMLTGTIDKRDSLLQRIASVNGLDEARVIRGHQVEQQYGSGLLAEMAADPIDLSVLNSGEPVFTLIGGIFSPEFRATIPYIATSDGDVNCLLCHSVPENTVLGAVTLTASIEHMKSAAIMTVSFLVMAVALFAIISILFLRRLLQPLVMTANEIEIAVEGAIAGDFSHRVESRTNDEIGKIARQFNALSEGITHKLSRIRENVVQLVQSKPDYNGSNLLTETAETVSGLVRVSRFKQAIEEDETASEVFLRISEVLEQEFGIETFSIYEVNAQKKILRSVMVDSVPDAKIHWCEQAIHDHCTGCRAVRTGHMIDGSDNTQICRSFSMEAASQDKRYLCLPVIESGSVGSVVQLVFDPADAQRVRNLRPMLEAYLREAAPVLQAKRLMASLRESSLKDAMTGLRNRRFLEEYAETLISQCKRRKVPMTLLMMDLDYFKPVNDTYGHDAGDQVLRELAVILQDNVRESDLVIRYGGEEFLIVLLETDAEAALLVAEKIRSAVEKHKFKVGGTSLSKTISAGLADYPNDGQAFWQVLKFADVSLYAAKEGGRNQVVRFHKALWSEKGDY</sequence>
<evidence type="ECO:0000259" key="6">
    <source>
        <dbReference type="PROSITE" id="PS50887"/>
    </source>
</evidence>
<evidence type="ECO:0000313" key="7">
    <source>
        <dbReference type="EMBL" id="KDE40424.1"/>
    </source>
</evidence>
<keyword evidence="8" id="KW-1185">Reference proteome</keyword>
<dbReference type="Pfam" id="PF00672">
    <property type="entry name" value="HAMP"/>
    <property type="match status" value="1"/>
</dbReference>
<dbReference type="NCBIfam" id="TIGR00254">
    <property type="entry name" value="GGDEF"/>
    <property type="match status" value="1"/>
</dbReference>
<dbReference type="SUPFAM" id="SSF55073">
    <property type="entry name" value="Nucleotide cyclase"/>
    <property type="match status" value="1"/>
</dbReference>
<dbReference type="InterPro" id="IPR003660">
    <property type="entry name" value="HAMP_dom"/>
</dbReference>
<comment type="catalytic activity">
    <reaction evidence="3">
        <text>2 GTP = 3',3'-c-di-GMP + 2 diphosphate</text>
        <dbReference type="Rhea" id="RHEA:24898"/>
        <dbReference type="ChEBI" id="CHEBI:33019"/>
        <dbReference type="ChEBI" id="CHEBI:37565"/>
        <dbReference type="ChEBI" id="CHEBI:58805"/>
        <dbReference type="EC" id="2.7.7.65"/>
    </reaction>
</comment>
<dbReference type="FunFam" id="3.30.70.270:FF:000001">
    <property type="entry name" value="Diguanylate cyclase domain protein"/>
    <property type="match status" value="1"/>
</dbReference>
<dbReference type="PANTHER" id="PTHR45138">
    <property type="entry name" value="REGULATORY COMPONENTS OF SENSORY TRANSDUCTION SYSTEM"/>
    <property type="match status" value="1"/>
</dbReference>
<keyword evidence="4" id="KW-0472">Membrane</keyword>
<dbReference type="InterPro" id="IPR043128">
    <property type="entry name" value="Rev_trsase/Diguanyl_cyclase"/>
</dbReference>
<dbReference type="Gene3D" id="3.30.70.270">
    <property type="match status" value="1"/>
</dbReference>
<dbReference type="CDD" id="cd06225">
    <property type="entry name" value="HAMP"/>
    <property type="match status" value="1"/>
</dbReference>
<protein>
    <recommendedName>
        <fullName evidence="2">diguanylate cyclase</fullName>
        <ecNumber evidence="2">2.7.7.65</ecNumber>
    </recommendedName>
</protein>
<keyword evidence="4" id="KW-1133">Transmembrane helix</keyword>
<dbReference type="InterPro" id="IPR000160">
    <property type="entry name" value="GGDEF_dom"/>
</dbReference>